<reference evidence="3" key="1">
    <citation type="journal article" date="2019" name="Int. J. Syst. Evol. Microbiol.">
        <title>The Global Catalogue of Microorganisms (GCM) 10K type strain sequencing project: providing services to taxonomists for standard genome sequencing and annotation.</title>
        <authorList>
            <consortium name="The Broad Institute Genomics Platform"/>
            <consortium name="The Broad Institute Genome Sequencing Center for Infectious Disease"/>
            <person name="Wu L."/>
            <person name="Ma J."/>
        </authorList>
    </citation>
    <scope>NUCLEOTIDE SEQUENCE [LARGE SCALE GENOMIC DNA]</scope>
    <source>
        <strain evidence="3">JCM 4087</strain>
    </source>
</reference>
<proteinExistence type="predicted"/>
<dbReference type="InterPro" id="IPR029063">
    <property type="entry name" value="SAM-dependent_MTases_sf"/>
</dbReference>
<evidence type="ECO:0000313" key="3">
    <source>
        <dbReference type="Proteomes" id="UP001596091"/>
    </source>
</evidence>
<keyword evidence="2" id="KW-0489">Methyltransferase</keyword>
<evidence type="ECO:0000313" key="2">
    <source>
        <dbReference type="EMBL" id="MFC5863006.1"/>
    </source>
</evidence>
<keyword evidence="3" id="KW-1185">Reference proteome</keyword>
<dbReference type="PANTHER" id="PTHR43861:SF1">
    <property type="entry name" value="TRANS-ACONITATE 2-METHYLTRANSFERASE"/>
    <property type="match status" value="1"/>
</dbReference>
<sequence>MVQTWNPATYVDNGAFVPALGAGVLEWLNPQPGDRILDLGCGDGQLTARIDAAGADVVGVDASAAMVEAARDRGIDARVCNAEALPFHAEFDAVFSNAALHWVHGQDAMLAGVKRALKPGGRFVAEMGGHGNIAAIQVALAAVVDRHGLGHAFNAEQRNYFPTPDSYRARLERHGFYVREIQLIPRPTPLPAGMAAWLHTFRRGVLDAIPESEREIVVNETVALLKPVLCDDAGNWTGDYVRLRFMARA</sequence>
<dbReference type="Proteomes" id="UP001596091">
    <property type="component" value="Unassembled WGS sequence"/>
</dbReference>
<dbReference type="PANTHER" id="PTHR43861">
    <property type="entry name" value="TRANS-ACONITATE 2-METHYLTRANSFERASE-RELATED"/>
    <property type="match status" value="1"/>
</dbReference>
<dbReference type="EMBL" id="JBHSPH010000003">
    <property type="protein sequence ID" value="MFC5863006.1"/>
    <property type="molecule type" value="Genomic_DNA"/>
</dbReference>
<gene>
    <name evidence="2" type="ORF">ACFPT7_11935</name>
</gene>
<organism evidence="2 3">
    <name type="scientific">Acidicapsa dinghuensis</name>
    <dbReference type="NCBI Taxonomy" id="2218256"/>
    <lineage>
        <taxon>Bacteria</taxon>
        <taxon>Pseudomonadati</taxon>
        <taxon>Acidobacteriota</taxon>
        <taxon>Terriglobia</taxon>
        <taxon>Terriglobales</taxon>
        <taxon>Acidobacteriaceae</taxon>
        <taxon>Acidicapsa</taxon>
    </lineage>
</organism>
<dbReference type="CDD" id="cd02440">
    <property type="entry name" value="AdoMet_MTases"/>
    <property type="match status" value="1"/>
</dbReference>
<dbReference type="GO" id="GO:0008168">
    <property type="term" value="F:methyltransferase activity"/>
    <property type="evidence" value="ECO:0007669"/>
    <property type="project" value="UniProtKB-KW"/>
</dbReference>
<dbReference type="RefSeq" id="WP_263339258.1">
    <property type="nucleotide sequence ID" value="NZ_JAGSYH010000005.1"/>
</dbReference>
<keyword evidence="2" id="KW-0808">Transferase</keyword>
<dbReference type="GO" id="GO:0032259">
    <property type="term" value="P:methylation"/>
    <property type="evidence" value="ECO:0007669"/>
    <property type="project" value="UniProtKB-KW"/>
</dbReference>
<dbReference type="SUPFAM" id="SSF53335">
    <property type="entry name" value="S-adenosyl-L-methionine-dependent methyltransferases"/>
    <property type="match status" value="1"/>
</dbReference>
<feature type="domain" description="Methyltransferase type 11" evidence="1">
    <location>
        <begin position="37"/>
        <end position="124"/>
    </location>
</feature>
<accession>A0ABW1EFD1</accession>
<protein>
    <submittedName>
        <fullName evidence="2">Class I SAM-dependent methyltransferase</fullName>
    </submittedName>
</protein>
<dbReference type="InterPro" id="IPR013216">
    <property type="entry name" value="Methyltransf_11"/>
</dbReference>
<evidence type="ECO:0000259" key="1">
    <source>
        <dbReference type="Pfam" id="PF08241"/>
    </source>
</evidence>
<dbReference type="Gene3D" id="3.40.50.150">
    <property type="entry name" value="Vaccinia Virus protein VP39"/>
    <property type="match status" value="1"/>
</dbReference>
<name>A0ABW1EFD1_9BACT</name>
<dbReference type="Pfam" id="PF08241">
    <property type="entry name" value="Methyltransf_11"/>
    <property type="match status" value="1"/>
</dbReference>
<comment type="caution">
    <text evidence="2">The sequence shown here is derived from an EMBL/GenBank/DDBJ whole genome shotgun (WGS) entry which is preliminary data.</text>
</comment>